<proteinExistence type="predicted"/>
<reference evidence="1 2" key="1">
    <citation type="submission" date="2023-05" db="EMBL/GenBank/DDBJ databases">
        <title>Rombocin, a short stable natural nisin variant, displays selective antimicrobial activity against Listeria monocytogenes and employs dual mode of action to kill target bacterial strains.</title>
        <authorList>
            <person name="Wambui J."/>
            <person name="Stephan R."/>
            <person name="Kuipers O.P."/>
        </authorList>
    </citation>
    <scope>NUCLEOTIDE SEQUENCE [LARGE SCALE GENOMIC DNA]</scope>
    <source>
        <strain evidence="1 2">RC002</strain>
    </source>
</reference>
<protein>
    <submittedName>
        <fullName evidence="1">Uncharacterized protein</fullName>
    </submittedName>
</protein>
<accession>A0ABT7EDF6</accession>
<dbReference type="Proteomes" id="UP001301012">
    <property type="component" value="Unassembled WGS sequence"/>
</dbReference>
<dbReference type="EMBL" id="JASKYM010000014">
    <property type="protein sequence ID" value="MDK2564960.1"/>
    <property type="molecule type" value="Genomic_DNA"/>
</dbReference>
<evidence type="ECO:0000313" key="1">
    <source>
        <dbReference type="EMBL" id="MDK2564960.1"/>
    </source>
</evidence>
<name>A0ABT7EDF6_9FIRM</name>
<sequence>MSDKLNINGKEYTQRGVSTLEINDKVDTSGVVSLESHDGSGHMNIIINLAEDDVEVSEQDSPEIQSIENINESKVNDAKMEMPEGIENKETKSWISKILQYIKNIFIKNKK</sequence>
<dbReference type="RefSeq" id="WP_284133828.1">
    <property type="nucleotide sequence ID" value="NZ_JASKYM010000014.1"/>
</dbReference>
<comment type="caution">
    <text evidence="1">The sequence shown here is derived from an EMBL/GenBank/DDBJ whole genome shotgun (WGS) entry which is preliminary data.</text>
</comment>
<organism evidence="1 2">
    <name type="scientific">Romboutsia sedimentorum</name>
    <dbReference type="NCBI Taxonomy" id="1368474"/>
    <lineage>
        <taxon>Bacteria</taxon>
        <taxon>Bacillati</taxon>
        <taxon>Bacillota</taxon>
        <taxon>Clostridia</taxon>
        <taxon>Peptostreptococcales</taxon>
        <taxon>Peptostreptococcaceae</taxon>
        <taxon>Romboutsia</taxon>
    </lineage>
</organism>
<gene>
    <name evidence="1" type="ORF">QOZ84_15605</name>
</gene>
<evidence type="ECO:0000313" key="2">
    <source>
        <dbReference type="Proteomes" id="UP001301012"/>
    </source>
</evidence>
<keyword evidence="2" id="KW-1185">Reference proteome</keyword>